<dbReference type="AlphaFoldDB" id="A0A6A3KHI4"/>
<dbReference type="EMBL" id="QXFV01001399">
    <property type="protein sequence ID" value="KAE9006866.1"/>
    <property type="molecule type" value="Genomic_DNA"/>
</dbReference>
<reference evidence="1 3" key="1">
    <citation type="submission" date="2018-09" db="EMBL/GenBank/DDBJ databases">
        <title>Genomic investigation of the strawberry pathogen Phytophthora fragariae indicates pathogenicity is determined by transcriptional variation in three key races.</title>
        <authorList>
            <person name="Adams T.M."/>
            <person name="Armitage A.D."/>
            <person name="Sobczyk M.K."/>
            <person name="Bates H.J."/>
            <person name="Dunwell J.M."/>
            <person name="Nellist C.F."/>
            <person name="Harrison R.J."/>
        </authorList>
    </citation>
    <scope>NUCLEOTIDE SEQUENCE [LARGE SCALE GENOMIC DNA]</scope>
    <source>
        <strain evidence="1 3">SCRP249</strain>
        <strain evidence="2 4">SCRP333</strain>
    </source>
</reference>
<keyword evidence="4" id="KW-1185">Reference proteome</keyword>
<dbReference type="EMBL" id="QXFT01001144">
    <property type="protein sequence ID" value="KAE9327488.1"/>
    <property type="molecule type" value="Genomic_DNA"/>
</dbReference>
<protein>
    <submittedName>
        <fullName evidence="1">Uncharacterized protein</fullName>
    </submittedName>
</protein>
<proteinExistence type="predicted"/>
<dbReference type="Proteomes" id="UP000434957">
    <property type="component" value="Unassembled WGS sequence"/>
</dbReference>
<evidence type="ECO:0000313" key="4">
    <source>
        <dbReference type="Proteomes" id="UP000434957"/>
    </source>
</evidence>
<accession>A0A6A3KHI4</accession>
<evidence type="ECO:0000313" key="3">
    <source>
        <dbReference type="Proteomes" id="UP000429607"/>
    </source>
</evidence>
<organism evidence="1 3">
    <name type="scientific">Phytophthora rubi</name>
    <dbReference type="NCBI Taxonomy" id="129364"/>
    <lineage>
        <taxon>Eukaryota</taxon>
        <taxon>Sar</taxon>
        <taxon>Stramenopiles</taxon>
        <taxon>Oomycota</taxon>
        <taxon>Peronosporomycetes</taxon>
        <taxon>Peronosporales</taxon>
        <taxon>Peronosporaceae</taxon>
        <taxon>Phytophthora</taxon>
    </lineage>
</organism>
<sequence length="94" mass="10908">MVFMERWFLPRVDQSEDGLLPSTLAFAYLSDWLPPVILRCDRCPAFSCPSWTTYLTWSSASTPESSSCRLWRVVRLNGGMWVEIVARYQDVLQN</sequence>
<dbReference type="Proteomes" id="UP000429607">
    <property type="component" value="Unassembled WGS sequence"/>
</dbReference>
<comment type="caution">
    <text evidence="1">The sequence shown here is derived from an EMBL/GenBank/DDBJ whole genome shotgun (WGS) entry which is preliminary data.</text>
</comment>
<name>A0A6A3KHI4_9STRA</name>
<evidence type="ECO:0000313" key="1">
    <source>
        <dbReference type="EMBL" id="KAE9006866.1"/>
    </source>
</evidence>
<evidence type="ECO:0000313" key="2">
    <source>
        <dbReference type="EMBL" id="KAE9327488.1"/>
    </source>
</evidence>
<gene>
    <name evidence="1" type="ORF">PR001_g17102</name>
    <name evidence="2" type="ORF">PR003_g16007</name>
</gene>